<evidence type="ECO:0000259" key="5">
    <source>
        <dbReference type="Pfam" id="PF00496"/>
    </source>
</evidence>
<comment type="similarity">
    <text evidence="2">Belongs to the bacterial solute-binding protein 5 family.</text>
</comment>
<dbReference type="PROSITE" id="PS51257">
    <property type="entry name" value="PROKAR_LIPOPROTEIN"/>
    <property type="match status" value="1"/>
</dbReference>
<dbReference type="KEGG" id="spai:FPZ24_06080"/>
<protein>
    <submittedName>
        <fullName evidence="6">ABC transporter substrate-binding protein</fullName>
    </submittedName>
</protein>
<dbReference type="InterPro" id="IPR039424">
    <property type="entry name" value="SBP_5"/>
</dbReference>
<evidence type="ECO:0000256" key="2">
    <source>
        <dbReference type="ARBA" id="ARBA00005695"/>
    </source>
</evidence>
<dbReference type="GO" id="GO:1904680">
    <property type="term" value="F:peptide transmembrane transporter activity"/>
    <property type="evidence" value="ECO:0007669"/>
    <property type="project" value="TreeGrafter"/>
</dbReference>
<evidence type="ECO:0000256" key="1">
    <source>
        <dbReference type="ARBA" id="ARBA00004418"/>
    </source>
</evidence>
<reference evidence="6 7" key="1">
    <citation type="submission" date="2019-07" db="EMBL/GenBank/DDBJ databases">
        <title>Full genome sequence of Sphingomonas sp. 4R-6-7(HKS19).</title>
        <authorList>
            <person name="Im W.-T."/>
        </authorList>
    </citation>
    <scope>NUCLEOTIDE SEQUENCE [LARGE SCALE GENOMIC DNA]</scope>
    <source>
        <strain evidence="6 7">HKS19</strain>
    </source>
</reference>
<dbReference type="InterPro" id="IPR000914">
    <property type="entry name" value="SBP_5_dom"/>
</dbReference>
<dbReference type="Pfam" id="PF00496">
    <property type="entry name" value="SBP_bac_5"/>
    <property type="match status" value="1"/>
</dbReference>
<keyword evidence="4" id="KW-0732">Signal</keyword>
<dbReference type="PANTHER" id="PTHR30290">
    <property type="entry name" value="PERIPLASMIC BINDING COMPONENT OF ABC TRANSPORTER"/>
    <property type="match status" value="1"/>
</dbReference>
<dbReference type="PANTHER" id="PTHR30290:SF9">
    <property type="entry name" value="OLIGOPEPTIDE-BINDING PROTEIN APPA"/>
    <property type="match status" value="1"/>
</dbReference>
<evidence type="ECO:0000313" key="7">
    <source>
        <dbReference type="Proteomes" id="UP000315673"/>
    </source>
</evidence>
<dbReference type="Gene3D" id="3.10.105.10">
    <property type="entry name" value="Dipeptide-binding Protein, Domain 3"/>
    <property type="match status" value="1"/>
</dbReference>
<dbReference type="OrthoDB" id="9803988at2"/>
<feature type="domain" description="Solute-binding protein family 5" evidence="5">
    <location>
        <begin position="70"/>
        <end position="336"/>
    </location>
</feature>
<comment type="subcellular location">
    <subcellularLocation>
        <location evidence="1">Periplasm</location>
    </subcellularLocation>
</comment>
<accession>A0A5B8LHK8</accession>
<sequence>MIARRRLLPLLALCTVAACQQRPDKGPVVVSAIGGRPTYADVNKRGIDAAQRLVLDSTAQGLVRFDAAGQIEPGLAERWIVIDAGRTYIFRLREAEWSDGAKVTAADVATILKRAIAPGSRNPLKPFLSAIDDVAVMTDAVIEVRLSRARPDLLKLFAQPELSILRANPLGGSGPFRVTDTAGTGILLSPAIDPVRSPDDDVQKPSPEQDVRLIGETTARALIRFAAKQSDYVMGGTVDDYPLLARTQISPTNIKIDPAAGLFGLAIVNRDGLLASASGRAAVAQAIDRAALIGAVTTDWGQPVERLLPDKLDSAVPPAIPTWTTLAPDARLAAARAEVARYRAASKAAPILRIALPSGPGGTLLYGQIAARLILIGVQPERVAMNAEADLRLIDAVAPYDSARWYLATACVVCSDEARAALEAARDAPDMAARGQHIAEADGLMASDVAFIPIATPLRWSLVSLRLKQWQGNTRGWHPLNRLRPDTN</sequence>
<dbReference type="EMBL" id="CP042306">
    <property type="protein sequence ID" value="QDZ07104.1"/>
    <property type="molecule type" value="Genomic_DNA"/>
</dbReference>
<gene>
    <name evidence="6" type="ORF">FPZ24_06080</name>
</gene>
<dbReference type="Proteomes" id="UP000315673">
    <property type="component" value="Chromosome"/>
</dbReference>
<dbReference type="AlphaFoldDB" id="A0A5B8LHK8"/>
<dbReference type="GO" id="GO:0015833">
    <property type="term" value="P:peptide transport"/>
    <property type="evidence" value="ECO:0007669"/>
    <property type="project" value="TreeGrafter"/>
</dbReference>
<proteinExistence type="inferred from homology"/>
<evidence type="ECO:0000256" key="4">
    <source>
        <dbReference type="ARBA" id="ARBA00022729"/>
    </source>
</evidence>
<organism evidence="6 7">
    <name type="scientific">Sphingomonas panacisoli</name>
    <dbReference type="NCBI Taxonomy" id="1813879"/>
    <lineage>
        <taxon>Bacteria</taxon>
        <taxon>Pseudomonadati</taxon>
        <taxon>Pseudomonadota</taxon>
        <taxon>Alphaproteobacteria</taxon>
        <taxon>Sphingomonadales</taxon>
        <taxon>Sphingomonadaceae</taxon>
        <taxon>Sphingomonas</taxon>
    </lineage>
</organism>
<keyword evidence="3" id="KW-0813">Transport</keyword>
<keyword evidence="7" id="KW-1185">Reference proteome</keyword>
<name>A0A5B8LHK8_9SPHN</name>
<dbReference type="SUPFAM" id="SSF53850">
    <property type="entry name" value="Periplasmic binding protein-like II"/>
    <property type="match status" value="1"/>
</dbReference>
<dbReference type="Gene3D" id="3.90.76.10">
    <property type="entry name" value="Dipeptide-binding Protein, Domain 1"/>
    <property type="match status" value="1"/>
</dbReference>
<evidence type="ECO:0000256" key="3">
    <source>
        <dbReference type="ARBA" id="ARBA00022448"/>
    </source>
</evidence>
<evidence type="ECO:0000313" key="6">
    <source>
        <dbReference type="EMBL" id="QDZ07104.1"/>
    </source>
</evidence>